<evidence type="ECO:0000256" key="4">
    <source>
        <dbReference type="ARBA" id="ARBA00022771"/>
    </source>
</evidence>
<reference evidence="9 10" key="1">
    <citation type="submission" date="2019-05" db="EMBL/GenBank/DDBJ databases">
        <title>Another draft genome of Portunus trituberculatus and its Hox gene families provides insights of decapod evolution.</title>
        <authorList>
            <person name="Jeong J.-H."/>
            <person name="Song I."/>
            <person name="Kim S."/>
            <person name="Choi T."/>
            <person name="Kim D."/>
            <person name="Ryu S."/>
            <person name="Kim W."/>
        </authorList>
    </citation>
    <scope>NUCLEOTIDE SEQUENCE [LARGE SCALE GENOMIC DNA]</scope>
    <source>
        <tissue evidence="9">Muscle</tissue>
    </source>
</reference>
<accession>A0A5B7DDJ2</accession>
<dbReference type="InterPro" id="IPR013087">
    <property type="entry name" value="Znf_C2H2_type"/>
</dbReference>
<dbReference type="FunFam" id="3.30.160.60:FF:000688">
    <property type="entry name" value="zinc finger protein 197 isoform X1"/>
    <property type="match status" value="1"/>
</dbReference>
<evidence type="ECO:0000259" key="8">
    <source>
        <dbReference type="PROSITE" id="PS50157"/>
    </source>
</evidence>
<feature type="domain" description="C2H2-type" evidence="8">
    <location>
        <begin position="102"/>
        <end position="120"/>
    </location>
</feature>
<keyword evidence="3" id="KW-0677">Repeat</keyword>
<sequence length="188" mass="20298">MCGEGQHVVVPGSLKVTAVFLHLQRAAFGAVVGDYVPVGGQGGGSGGGVAAPRPPGPVVDHPPPYIPSPEWRPYTCRFCYKKFKRKDHLTDHERLHTGERPYHCQHCGRGFAQKSNCKNHAIRCPSAANLLRGTPSALHRASGMGRSMLDDLRSGNGPQFCGVTENGGTAWCSVRMGWERPGVEERIS</sequence>
<evidence type="ECO:0000313" key="10">
    <source>
        <dbReference type="Proteomes" id="UP000324222"/>
    </source>
</evidence>
<proteinExistence type="predicted"/>
<keyword evidence="2" id="KW-0479">Metal-binding</keyword>
<dbReference type="InterPro" id="IPR036236">
    <property type="entry name" value="Znf_C2H2_sf"/>
</dbReference>
<dbReference type="SUPFAM" id="SSF57667">
    <property type="entry name" value="beta-beta-alpha zinc fingers"/>
    <property type="match status" value="1"/>
</dbReference>
<dbReference type="Pfam" id="PF00096">
    <property type="entry name" value="zf-C2H2"/>
    <property type="match status" value="1"/>
</dbReference>
<evidence type="ECO:0000256" key="7">
    <source>
        <dbReference type="PROSITE-ProRule" id="PRU00042"/>
    </source>
</evidence>
<evidence type="ECO:0000256" key="5">
    <source>
        <dbReference type="ARBA" id="ARBA00022833"/>
    </source>
</evidence>
<name>A0A5B7DDJ2_PORTR</name>
<dbReference type="Gene3D" id="3.30.160.60">
    <property type="entry name" value="Classic Zinc Finger"/>
    <property type="match status" value="2"/>
</dbReference>
<evidence type="ECO:0000256" key="6">
    <source>
        <dbReference type="ARBA" id="ARBA00023242"/>
    </source>
</evidence>
<gene>
    <name evidence="9" type="primary">Znf784</name>
    <name evidence="9" type="ORF">E2C01_012397</name>
</gene>
<keyword evidence="5" id="KW-0862">Zinc</keyword>
<keyword evidence="6" id="KW-0539">Nucleus</keyword>
<keyword evidence="4 7" id="KW-0863">Zinc-finger</keyword>
<protein>
    <submittedName>
        <fullName evidence="9">Zinc finger protein 784</fullName>
    </submittedName>
</protein>
<evidence type="ECO:0000256" key="2">
    <source>
        <dbReference type="ARBA" id="ARBA00022723"/>
    </source>
</evidence>
<dbReference type="PANTHER" id="PTHR24394">
    <property type="entry name" value="ZINC FINGER PROTEIN"/>
    <property type="match status" value="1"/>
</dbReference>
<dbReference type="GO" id="GO:0008270">
    <property type="term" value="F:zinc ion binding"/>
    <property type="evidence" value="ECO:0007669"/>
    <property type="project" value="UniProtKB-KW"/>
</dbReference>
<evidence type="ECO:0000256" key="1">
    <source>
        <dbReference type="ARBA" id="ARBA00004123"/>
    </source>
</evidence>
<comment type="caution">
    <text evidence="9">The sequence shown here is derived from an EMBL/GenBank/DDBJ whole genome shotgun (WGS) entry which is preliminary data.</text>
</comment>
<feature type="domain" description="C2H2-type" evidence="8">
    <location>
        <begin position="74"/>
        <end position="101"/>
    </location>
</feature>
<organism evidence="9 10">
    <name type="scientific">Portunus trituberculatus</name>
    <name type="common">Swimming crab</name>
    <name type="synonym">Neptunus trituberculatus</name>
    <dbReference type="NCBI Taxonomy" id="210409"/>
    <lineage>
        <taxon>Eukaryota</taxon>
        <taxon>Metazoa</taxon>
        <taxon>Ecdysozoa</taxon>
        <taxon>Arthropoda</taxon>
        <taxon>Crustacea</taxon>
        <taxon>Multicrustacea</taxon>
        <taxon>Malacostraca</taxon>
        <taxon>Eumalacostraca</taxon>
        <taxon>Eucarida</taxon>
        <taxon>Decapoda</taxon>
        <taxon>Pleocyemata</taxon>
        <taxon>Brachyura</taxon>
        <taxon>Eubrachyura</taxon>
        <taxon>Portunoidea</taxon>
        <taxon>Portunidae</taxon>
        <taxon>Portuninae</taxon>
        <taxon>Portunus</taxon>
    </lineage>
</organism>
<dbReference type="AlphaFoldDB" id="A0A5B7DDJ2"/>
<dbReference type="GO" id="GO:0000981">
    <property type="term" value="F:DNA-binding transcription factor activity, RNA polymerase II-specific"/>
    <property type="evidence" value="ECO:0007669"/>
    <property type="project" value="TreeGrafter"/>
</dbReference>
<dbReference type="PROSITE" id="PS50157">
    <property type="entry name" value="ZINC_FINGER_C2H2_2"/>
    <property type="match status" value="2"/>
</dbReference>
<keyword evidence="10" id="KW-1185">Reference proteome</keyword>
<dbReference type="FunFam" id="3.30.160.60:FF:000145">
    <property type="entry name" value="Zinc finger protein 574"/>
    <property type="match status" value="1"/>
</dbReference>
<comment type="subcellular location">
    <subcellularLocation>
        <location evidence="1">Nucleus</location>
    </subcellularLocation>
</comment>
<evidence type="ECO:0000256" key="3">
    <source>
        <dbReference type="ARBA" id="ARBA00022737"/>
    </source>
</evidence>
<dbReference type="EMBL" id="VSRR010000774">
    <property type="protein sequence ID" value="MPC19482.1"/>
    <property type="molecule type" value="Genomic_DNA"/>
</dbReference>
<dbReference type="SMART" id="SM00355">
    <property type="entry name" value="ZnF_C2H2"/>
    <property type="match status" value="2"/>
</dbReference>
<evidence type="ECO:0000313" key="9">
    <source>
        <dbReference type="EMBL" id="MPC19482.1"/>
    </source>
</evidence>
<dbReference type="PANTHER" id="PTHR24394:SF29">
    <property type="entry name" value="MYONEURIN"/>
    <property type="match status" value="1"/>
</dbReference>
<dbReference type="PROSITE" id="PS00028">
    <property type="entry name" value="ZINC_FINGER_C2H2_1"/>
    <property type="match status" value="1"/>
</dbReference>
<dbReference type="Proteomes" id="UP000324222">
    <property type="component" value="Unassembled WGS sequence"/>
</dbReference>
<dbReference type="GO" id="GO:0005634">
    <property type="term" value="C:nucleus"/>
    <property type="evidence" value="ECO:0007669"/>
    <property type="project" value="UniProtKB-SubCell"/>
</dbReference>